<protein>
    <submittedName>
        <fullName evidence="2">Putative secreted protein</fullName>
    </submittedName>
</protein>
<feature type="signal peptide" evidence="1">
    <location>
        <begin position="1"/>
        <end position="17"/>
    </location>
</feature>
<sequence>MFFFCCCCVLLFSNTDERQVRVAHNCLPLISNAETLIKTSKKLNEQAGAGNYPPTMIGGGIIFRKFDLRLPERIRIVDRICMFGGRGTAEIDRAKNLDNNVEKWQRQNCSFRTLTDNLLRWHAPL</sequence>
<evidence type="ECO:0000256" key="1">
    <source>
        <dbReference type="SAM" id="SignalP"/>
    </source>
</evidence>
<proteinExistence type="predicted"/>
<accession>A0A2M4DH00</accession>
<keyword evidence="1" id="KW-0732">Signal</keyword>
<feature type="chain" id="PRO_5014934752" evidence="1">
    <location>
        <begin position="18"/>
        <end position="125"/>
    </location>
</feature>
<name>A0A2M4DH00_ANODA</name>
<reference evidence="2" key="1">
    <citation type="submission" date="2018-01" db="EMBL/GenBank/DDBJ databases">
        <title>An insight into the sialome of Amazonian anophelines.</title>
        <authorList>
            <person name="Ribeiro J.M."/>
            <person name="Scarpassa V."/>
            <person name="Calvo E."/>
        </authorList>
    </citation>
    <scope>NUCLEOTIDE SEQUENCE</scope>
</reference>
<dbReference type="EMBL" id="GGFL01012648">
    <property type="protein sequence ID" value="MBW76826.1"/>
    <property type="molecule type" value="Transcribed_RNA"/>
</dbReference>
<dbReference type="AlphaFoldDB" id="A0A2M4DH00"/>
<evidence type="ECO:0000313" key="2">
    <source>
        <dbReference type="EMBL" id="MBW76826.1"/>
    </source>
</evidence>
<organism evidence="2">
    <name type="scientific">Anopheles darlingi</name>
    <name type="common">Mosquito</name>
    <dbReference type="NCBI Taxonomy" id="43151"/>
    <lineage>
        <taxon>Eukaryota</taxon>
        <taxon>Metazoa</taxon>
        <taxon>Ecdysozoa</taxon>
        <taxon>Arthropoda</taxon>
        <taxon>Hexapoda</taxon>
        <taxon>Insecta</taxon>
        <taxon>Pterygota</taxon>
        <taxon>Neoptera</taxon>
        <taxon>Endopterygota</taxon>
        <taxon>Diptera</taxon>
        <taxon>Nematocera</taxon>
        <taxon>Culicoidea</taxon>
        <taxon>Culicidae</taxon>
        <taxon>Anophelinae</taxon>
        <taxon>Anopheles</taxon>
    </lineage>
</organism>